<dbReference type="PIRSF" id="PIRSF000535">
    <property type="entry name" value="1PFK/6PFK/LacC"/>
    <property type="match status" value="1"/>
</dbReference>
<evidence type="ECO:0000313" key="9">
    <source>
        <dbReference type="Proteomes" id="UP000192911"/>
    </source>
</evidence>
<reference evidence="9" key="1">
    <citation type="submission" date="2017-04" db="EMBL/GenBank/DDBJ databases">
        <authorList>
            <person name="Varghese N."/>
            <person name="Submissions S."/>
        </authorList>
    </citation>
    <scope>NUCLEOTIDE SEQUENCE [LARGE SCALE GENOMIC DNA]</scope>
    <source>
        <strain evidence="9">Ballard 720</strain>
    </source>
</reference>
<dbReference type="Gene3D" id="3.40.1190.20">
    <property type="match status" value="1"/>
</dbReference>
<evidence type="ECO:0000256" key="4">
    <source>
        <dbReference type="ARBA" id="ARBA00022777"/>
    </source>
</evidence>
<dbReference type="Pfam" id="PF00294">
    <property type="entry name" value="PfkB"/>
    <property type="match status" value="1"/>
</dbReference>
<protein>
    <recommendedName>
        <fullName evidence="6">Phosphofructokinase</fullName>
    </recommendedName>
</protein>
<evidence type="ECO:0000256" key="3">
    <source>
        <dbReference type="ARBA" id="ARBA00022741"/>
    </source>
</evidence>
<name>A0A1X7D0V5_TRICW</name>
<keyword evidence="5" id="KW-0067">ATP-binding</keyword>
<dbReference type="AlphaFoldDB" id="A0A1X7D0V5"/>
<sequence>MTEIVTLTLNPAVDLSFSVERMVDTRKLRRSDPRKDAGGGGINVARVAHRLGADCLALYAAGGETGRLLRALLEAEEVPACELAIAGDTRENIAVLERSTGREFRFVLPGPRVSQPEWLGVLEHIDALAPAPHYLVASGSLPPGVPPDFYARLARSARAKGYRLAVDASGEALAAALAEGVYLVKPSLDELRELTGKPLISQTDWRDAACGIVRSGQARVVALTLGERGALIATLDEVVVMPALPVRVVSAVGAGDSFLAALIWALARGSSAQDALAYGLAAGAAAVLNAGTVLARAEDIMRFYCNAPKPT</sequence>
<dbReference type="GO" id="GO:0005829">
    <property type="term" value="C:cytosol"/>
    <property type="evidence" value="ECO:0007669"/>
    <property type="project" value="TreeGrafter"/>
</dbReference>
<dbReference type="STRING" id="28094.SAMN06295900_102236"/>
<evidence type="ECO:0000256" key="6">
    <source>
        <dbReference type="PIRNR" id="PIRNR000535"/>
    </source>
</evidence>
<dbReference type="NCBIfam" id="TIGR03168">
    <property type="entry name" value="1-PFK"/>
    <property type="match status" value="1"/>
</dbReference>
<dbReference type="InterPro" id="IPR017583">
    <property type="entry name" value="Tagatose/fructose_Pkinase"/>
</dbReference>
<keyword evidence="4 8" id="KW-0418">Kinase</keyword>
<dbReference type="EMBL" id="FXAH01000002">
    <property type="protein sequence ID" value="SMF06616.1"/>
    <property type="molecule type" value="Genomic_DNA"/>
</dbReference>
<evidence type="ECO:0000256" key="5">
    <source>
        <dbReference type="ARBA" id="ARBA00022840"/>
    </source>
</evidence>
<comment type="similarity">
    <text evidence="1 6">Belongs to the carbohydrate kinase PfkB family.</text>
</comment>
<accession>A0A1X7D0V5</accession>
<dbReference type="GeneID" id="95552441"/>
<dbReference type="GO" id="GO:0003872">
    <property type="term" value="F:6-phosphofructokinase activity"/>
    <property type="evidence" value="ECO:0007669"/>
    <property type="project" value="TreeGrafter"/>
</dbReference>
<dbReference type="RefSeq" id="WP_085224916.1">
    <property type="nucleotide sequence ID" value="NZ_BSQD01000002.1"/>
</dbReference>
<feature type="domain" description="Carbohydrate kinase PfkB" evidence="7">
    <location>
        <begin position="14"/>
        <end position="293"/>
    </location>
</feature>
<dbReference type="GO" id="GO:0005524">
    <property type="term" value="F:ATP binding"/>
    <property type="evidence" value="ECO:0007669"/>
    <property type="project" value="UniProtKB-KW"/>
</dbReference>
<dbReference type="SUPFAM" id="SSF53613">
    <property type="entry name" value="Ribokinase-like"/>
    <property type="match status" value="1"/>
</dbReference>
<evidence type="ECO:0000259" key="7">
    <source>
        <dbReference type="Pfam" id="PF00294"/>
    </source>
</evidence>
<dbReference type="PANTHER" id="PTHR46566">
    <property type="entry name" value="1-PHOSPHOFRUCTOKINASE-RELATED"/>
    <property type="match status" value="1"/>
</dbReference>
<keyword evidence="3" id="KW-0547">Nucleotide-binding</keyword>
<dbReference type="InterPro" id="IPR011611">
    <property type="entry name" value="PfkB_dom"/>
</dbReference>
<dbReference type="CDD" id="cd01164">
    <property type="entry name" value="FruK_PfkB_like"/>
    <property type="match status" value="1"/>
</dbReference>
<organism evidence="8 9">
    <name type="scientific">Trinickia caryophylli</name>
    <name type="common">Paraburkholderia caryophylli</name>
    <dbReference type="NCBI Taxonomy" id="28094"/>
    <lineage>
        <taxon>Bacteria</taxon>
        <taxon>Pseudomonadati</taxon>
        <taxon>Pseudomonadota</taxon>
        <taxon>Betaproteobacteria</taxon>
        <taxon>Burkholderiales</taxon>
        <taxon>Burkholderiaceae</taxon>
        <taxon>Trinickia</taxon>
    </lineage>
</organism>
<keyword evidence="2 6" id="KW-0808">Transferase</keyword>
<gene>
    <name evidence="8" type="ORF">SAMN06295900_102236</name>
</gene>
<dbReference type="OrthoDB" id="9801219at2"/>
<evidence type="ECO:0000256" key="1">
    <source>
        <dbReference type="ARBA" id="ARBA00010688"/>
    </source>
</evidence>
<dbReference type="PANTHER" id="PTHR46566:SF2">
    <property type="entry name" value="ATP-DEPENDENT 6-PHOSPHOFRUCTOKINASE ISOZYME 2"/>
    <property type="match status" value="1"/>
</dbReference>
<dbReference type="Proteomes" id="UP000192911">
    <property type="component" value="Unassembled WGS sequence"/>
</dbReference>
<evidence type="ECO:0000256" key="2">
    <source>
        <dbReference type="ARBA" id="ARBA00022679"/>
    </source>
</evidence>
<keyword evidence="9" id="KW-1185">Reference proteome</keyword>
<dbReference type="InterPro" id="IPR029056">
    <property type="entry name" value="Ribokinase-like"/>
</dbReference>
<evidence type="ECO:0000313" key="8">
    <source>
        <dbReference type="EMBL" id="SMF06616.1"/>
    </source>
</evidence>
<dbReference type="FunFam" id="3.40.1190.20:FF:000001">
    <property type="entry name" value="Phosphofructokinase"/>
    <property type="match status" value="1"/>
</dbReference>
<proteinExistence type="inferred from homology"/>